<dbReference type="InterPro" id="IPR016152">
    <property type="entry name" value="PTrfase/Anion_transptr"/>
</dbReference>
<feature type="region of interest" description="Disordered" evidence="1">
    <location>
        <begin position="450"/>
        <end position="529"/>
    </location>
</feature>
<protein>
    <recommendedName>
        <fullName evidence="2">Band 3 cytoplasmic domain-containing protein</fullName>
    </recommendedName>
</protein>
<feature type="compositionally biased region" description="Polar residues" evidence="1">
    <location>
        <begin position="515"/>
        <end position="524"/>
    </location>
</feature>
<feature type="compositionally biased region" description="Low complexity" evidence="1">
    <location>
        <begin position="161"/>
        <end position="170"/>
    </location>
</feature>
<evidence type="ECO:0000256" key="1">
    <source>
        <dbReference type="SAM" id="MobiDB-lite"/>
    </source>
</evidence>
<dbReference type="InterPro" id="IPR003020">
    <property type="entry name" value="HCO3_transpt_euk"/>
</dbReference>
<feature type="region of interest" description="Disordered" evidence="1">
    <location>
        <begin position="189"/>
        <end position="224"/>
    </location>
</feature>
<dbReference type="EMBL" id="JBICCN010000296">
    <property type="protein sequence ID" value="KAL3080299.1"/>
    <property type="molecule type" value="Genomic_DNA"/>
</dbReference>
<proteinExistence type="predicted"/>
<dbReference type="SUPFAM" id="SSF55804">
    <property type="entry name" value="Phoshotransferase/anion transport protein"/>
    <property type="match status" value="2"/>
</dbReference>
<evidence type="ECO:0000313" key="3">
    <source>
        <dbReference type="EMBL" id="KAL3080299.1"/>
    </source>
</evidence>
<name>A0ABD2IJI2_HETSC</name>
<feature type="domain" description="Band 3 cytoplasmic" evidence="2">
    <location>
        <begin position="21"/>
        <end position="154"/>
    </location>
</feature>
<dbReference type="PANTHER" id="PTHR11453:SF47">
    <property type="entry name" value="ANION EXCHANGE PROTEIN"/>
    <property type="match status" value="1"/>
</dbReference>
<feature type="compositionally biased region" description="Polar residues" evidence="1">
    <location>
        <begin position="150"/>
        <end position="160"/>
    </location>
</feature>
<reference evidence="3 4" key="1">
    <citation type="submission" date="2024-10" db="EMBL/GenBank/DDBJ databases">
        <authorList>
            <person name="Kim D."/>
        </authorList>
    </citation>
    <scope>NUCLEOTIDE SEQUENCE [LARGE SCALE GENOMIC DNA]</scope>
    <source>
        <strain evidence="3">Taebaek</strain>
    </source>
</reference>
<dbReference type="Proteomes" id="UP001620645">
    <property type="component" value="Unassembled WGS sequence"/>
</dbReference>
<feature type="region of interest" description="Disordered" evidence="1">
    <location>
        <begin position="257"/>
        <end position="276"/>
    </location>
</feature>
<evidence type="ECO:0000259" key="2">
    <source>
        <dbReference type="Pfam" id="PF07565"/>
    </source>
</evidence>
<accession>A0ABD2IJI2</accession>
<feature type="domain" description="Band 3 cytoplasmic" evidence="2">
    <location>
        <begin position="281"/>
        <end position="401"/>
    </location>
</feature>
<evidence type="ECO:0000313" key="4">
    <source>
        <dbReference type="Proteomes" id="UP001620645"/>
    </source>
</evidence>
<dbReference type="PANTHER" id="PTHR11453">
    <property type="entry name" value="ANION EXCHANGE PROTEIN"/>
    <property type="match status" value="1"/>
</dbReference>
<feature type="compositionally biased region" description="Basic residues" evidence="1">
    <location>
        <begin position="258"/>
        <end position="268"/>
    </location>
</feature>
<dbReference type="InterPro" id="IPR013769">
    <property type="entry name" value="Band3_cytoplasmic_dom"/>
</dbReference>
<keyword evidence="4" id="KW-1185">Reference proteome</keyword>
<dbReference type="Pfam" id="PF07565">
    <property type="entry name" value="Band_3_cyto"/>
    <property type="match status" value="2"/>
</dbReference>
<feature type="compositionally biased region" description="Basic and acidic residues" evidence="1">
    <location>
        <begin position="495"/>
        <end position="510"/>
    </location>
</feature>
<feature type="region of interest" description="Disordered" evidence="1">
    <location>
        <begin position="150"/>
        <end position="172"/>
    </location>
</feature>
<sequence length="579" mass="65617">MIELFELKLRHEERVGLPLGCWEETARWIKYEEDVEGVDHQRWGLPHISFLSFHALLQLRKCIAKGIVLLDVDVVDFTELSDTVANAIANELPELGQRIWASKQISKILQLRKNHVKDRRISRISTTATSLAAHFLERGATEKTHLLTTPRRTTSAMSLSTTAGGATGKRTATEDEKVTIRFNGCSFSKSPPTIAEDDESTLVVDTAKSSSDQPRTEQPQQLQISPPHVKRKFSTPNVRLNFDSFLPGKLHHSEVGIKRRTSSKKRRPSLNDTTRSMPAMHKFSCVSSQKKATPDEDGEFVQVLVGEVHWMRKPRFVMVRLDEGRPMPEIVDTCCPVRIVFVILGPTLSDGSYHELGRSLSTLVSNPHFKAIAFDAKNRDELIDGLDSFLDGSLVIPPGEIASKRLISGDILLKLHRRWQRERKMPKQQKVVPAIDAEWHRYDAEVEADGGNLKTTAEDGGSRHYQNNNNNNNQQNQQGHLAANGDENDDNSQEEQQKQWQKEGGGEEQKQTQQNWSKGGTKSAQRTKRKRRFPLFKGLQADFVNRLPFYWSDIRDAANFQCLTRGVLKINTIYSMAWI</sequence>
<comment type="caution">
    <text evidence="3">The sequence shown here is derived from an EMBL/GenBank/DDBJ whole genome shotgun (WGS) entry which is preliminary data.</text>
</comment>
<gene>
    <name evidence="3" type="ORF">niasHS_012404</name>
</gene>
<dbReference type="Gene3D" id="3.40.930.10">
    <property type="entry name" value="Mannitol-specific EII, Chain A"/>
    <property type="match status" value="1"/>
</dbReference>
<organism evidence="3 4">
    <name type="scientific">Heterodera schachtii</name>
    <name type="common">Sugarbeet cyst nematode worm</name>
    <name type="synonym">Tylenchus schachtii</name>
    <dbReference type="NCBI Taxonomy" id="97005"/>
    <lineage>
        <taxon>Eukaryota</taxon>
        <taxon>Metazoa</taxon>
        <taxon>Ecdysozoa</taxon>
        <taxon>Nematoda</taxon>
        <taxon>Chromadorea</taxon>
        <taxon>Rhabditida</taxon>
        <taxon>Tylenchina</taxon>
        <taxon>Tylenchomorpha</taxon>
        <taxon>Tylenchoidea</taxon>
        <taxon>Heteroderidae</taxon>
        <taxon>Heteroderinae</taxon>
        <taxon>Heterodera</taxon>
    </lineage>
</organism>
<feature type="compositionally biased region" description="Low complexity" evidence="1">
    <location>
        <begin position="466"/>
        <end position="478"/>
    </location>
</feature>
<dbReference type="AlphaFoldDB" id="A0ABD2IJI2"/>
<feature type="compositionally biased region" description="Polar residues" evidence="1">
    <location>
        <begin position="207"/>
        <end position="224"/>
    </location>
</feature>